<protein>
    <submittedName>
        <fullName evidence="9">DegT/DnrJ/EryC1/StrS aminotransferase</fullName>
    </submittedName>
</protein>
<evidence type="ECO:0000256" key="8">
    <source>
        <dbReference type="RuleBase" id="RU004508"/>
    </source>
</evidence>
<feature type="modified residue" description="N6-(pyridoxal phosphate)lysine" evidence="7">
    <location>
        <position position="183"/>
    </location>
</feature>
<proteinExistence type="inferred from homology"/>
<dbReference type="InterPro" id="IPR015421">
    <property type="entry name" value="PyrdxlP-dep_Trfase_major"/>
</dbReference>
<sequence length="369" mass="41893">MKFIPVAQPSLGKEELKLATFCIKSTWISSAGKYINTFENEFAKYFHIPHAISCSNGTIALHLALLALNIGPGDEVILPALTFVATANAIKYVGAKPIFIDVDPNTWNIDPKLIEKAITKKTKAIMPVHLYGYPADMNPIMSLAKKYKLYVVEDAAEAHGAKYYNKYVGTFGDIGCFSFYGNKIITTGEGGMLITHSKQLAEKIKLLKNHGMSPIKKYYHPIIGYNYRMTNIQAAIGIAQLKKMNKFIKIRNEISTKYRKELTKIPNIQFQPINKDIQSVCWLFSCLLKSGGKIKRNSLIKYLKQNSIDSRPFFYPITKFPMYKSNKHFPVSQMLFQQGINLPTFIDLKTTQIKYITHIINKFYSKSTE</sequence>
<dbReference type="InterPro" id="IPR015422">
    <property type="entry name" value="PyrdxlP-dep_Trfase_small"/>
</dbReference>
<dbReference type="PATRIC" id="fig|1618434.3.peg.53"/>
<dbReference type="GO" id="GO:0000271">
    <property type="term" value="P:polysaccharide biosynthetic process"/>
    <property type="evidence" value="ECO:0007669"/>
    <property type="project" value="TreeGrafter"/>
</dbReference>
<comment type="caution">
    <text evidence="9">The sequence shown here is derived from an EMBL/GenBank/DDBJ whole genome shotgun (WGS) entry which is preliminary data.</text>
</comment>
<evidence type="ECO:0000256" key="2">
    <source>
        <dbReference type="ARBA" id="ARBA00022576"/>
    </source>
</evidence>
<keyword evidence="4 7" id="KW-0663">Pyridoxal phosphate</keyword>
<dbReference type="Proteomes" id="UP000034176">
    <property type="component" value="Unassembled WGS sequence"/>
</dbReference>
<dbReference type="Pfam" id="PF01041">
    <property type="entry name" value="DegT_DnrJ_EryC1"/>
    <property type="match status" value="1"/>
</dbReference>
<keyword evidence="2 9" id="KW-0032">Aminotransferase</keyword>
<dbReference type="PANTHER" id="PTHR30244">
    <property type="entry name" value="TRANSAMINASE"/>
    <property type="match status" value="1"/>
</dbReference>
<dbReference type="PANTHER" id="PTHR30244:SF34">
    <property type="entry name" value="DTDP-4-AMINO-4,6-DIDEOXYGALACTOSE TRANSAMINASE"/>
    <property type="match status" value="1"/>
</dbReference>
<dbReference type="EMBL" id="LBPN01000001">
    <property type="protein sequence ID" value="KKP59973.1"/>
    <property type="molecule type" value="Genomic_DNA"/>
</dbReference>
<evidence type="ECO:0000256" key="7">
    <source>
        <dbReference type="PIRSR" id="PIRSR000390-2"/>
    </source>
</evidence>
<comment type="similarity">
    <text evidence="5 8">Belongs to the DegT/DnrJ/EryC1 family.</text>
</comment>
<keyword evidence="3 9" id="KW-0808">Transferase</keyword>
<dbReference type="STRING" id="1618434.UR52_C0001G0053"/>
<dbReference type="GO" id="GO:0030170">
    <property type="term" value="F:pyridoxal phosphate binding"/>
    <property type="evidence" value="ECO:0007669"/>
    <property type="project" value="TreeGrafter"/>
</dbReference>
<dbReference type="GO" id="GO:0008483">
    <property type="term" value="F:transaminase activity"/>
    <property type="evidence" value="ECO:0007669"/>
    <property type="project" value="UniProtKB-KW"/>
</dbReference>
<evidence type="ECO:0000313" key="9">
    <source>
        <dbReference type="EMBL" id="KKP59973.1"/>
    </source>
</evidence>
<dbReference type="AlphaFoldDB" id="A0A0G0ASD3"/>
<accession>A0A0G0ASD3</accession>
<name>A0A0G0ASD3_9BACT</name>
<dbReference type="Gene3D" id="3.90.1150.10">
    <property type="entry name" value="Aspartate Aminotransferase, domain 1"/>
    <property type="match status" value="1"/>
</dbReference>
<dbReference type="PIRSF" id="PIRSF000390">
    <property type="entry name" value="PLP_StrS"/>
    <property type="match status" value="1"/>
</dbReference>
<evidence type="ECO:0000256" key="6">
    <source>
        <dbReference type="PIRSR" id="PIRSR000390-1"/>
    </source>
</evidence>
<dbReference type="CDD" id="cd00616">
    <property type="entry name" value="AHBA_syn"/>
    <property type="match status" value="1"/>
</dbReference>
<evidence type="ECO:0000313" key="10">
    <source>
        <dbReference type="Proteomes" id="UP000034176"/>
    </source>
</evidence>
<dbReference type="Gene3D" id="3.40.640.10">
    <property type="entry name" value="Type I PLP-dependent aspartate aminotransferase-like (Major domain)"/>
    <property type="match status" value="1"/>
</dbReference>
<dbReference type="FunFam" id="3.40.640.10:FF:000090">
    <property type="entry name" value="Pyridoxal phosphate-dependent aminotransferase"/>
    <property type="match status" value="1"/>
</dbReference>
<organism evidence="9 10">
    <name type="scientific">Candidatus Gottesmanbacteria bacterium GW2011_GWA1_34_13</name>
    <dbReference type="NCBI Taxonomy" id="1618434"/>
    <lineage>
        <taxon>Bacteria</taxon>
        <taxon>Candidatus Gottesmaniibacteriota</taxon>
    </lineage>
</organism>
<evidence type="ECO:0000256" key="3">
    <source>
        <dbReference type="ARBA" id="ARBA00022679"/>
    </source>
</evidence>
<dbReference type="SUPFAM" id="SSF53383">
    <property type="entry name" value="PLP-dependent transferases"/>
    <property type="match status" value="1"/>
</dbReference>
<evidence type="ECO:0000256" key="5">
    <source>
        <dbReference type="ARBA" id="ARBA00037999"/>
    </source>
</evidence>
<evidence type="ECO:0000256" key="4">
    <source>
        <dbReference type="ARBA" id="ARBA00022898"/>
    </source>
</evidence>
<evidence type="ECO:0000256" key="1">
    <source>
        <dbReference type="ARBA" id="ARBA00001933"/>
    </source>
</evidence>
<reference evidence="9 10" key="1">
    <citation type="journal article" date="2015" name="Nature">
        <title>rRNA introns, odd ribosomes, and small enigmatic genomes across a large radiation of phyla.</title>
        <authorList>
            <person name="Brown C.T."/>
            <person name="Hug L.A."/>
            <person name="Thomas B.C."/>
            <person name="Sharon I."/>
            <person name="Castelle C.J."/>
            <person name="Singh A."/>
            <person name="Wilkins M.J."/>
            <person name="Williams K.H."/>
            <person name="Banfield J.F."/>
        </authorList>
    </citation>
    <scope>NUCLEOTIDE SEQUENCE [LARGE SCALE GENOMIC DNA]</scope>
</reference>
<feature type="active site" description="Proton acceptor" evidence="6">
    <location>
        <position position="183"/>
    </location>
</feature>
<dbReference type="InterPro" id="IPR015424">
    <property type="entry name" value="PyrdxlP-dep_Trfase"/>
</dbReference>
<comment type="cofactor">
    <cofactor evidence="1">
        <name>pyridoxal 5'-phosphate</name>
        <dbReference type="ChEBI" id="CHEBI:597326"/>
    </cofactor>
</comment>
<dbReference type="InterPro" id="IPR000653">
    <property type="entry name" value="DegT/StrS_aminotransferase"/>
</dbReference>
<gene>
    <name evidence="9" type="ORF">UR52_C0001G0053</name>
</gene>